<feature type="region of interest" description="Disordered" evidence="1">
    <location>
        <begin position="30"/>
        <end position="53"/>
    </location>
</feature>
<dbReference type="AlphaFoldDB" id="A0A8H4Q325"/>
<evidence type="ECO:0000256" key="1">
    <source>
        <dbReference type="SAM" id="MobiDB-lite"/>
    </source>
</evidence>
<protein>
    <submittedName>
        <fullName evidence="2">Uncharacterized protein</fullName>
    </submittedName>
</protein>
<proteinExistence type="predicted"/>
<dbReference type="EMBL" id="JAACLJ010000007">
    <property type="protein sequence ID" value="KAF4583184.1"/>
    <property type="molecule type" value="Genomic_DNA"/>
</dbReference>
<name>A0A8H4Q325_9HYPO</name>
<evidence type="ECO:0000313" key="2">
    <source>
        <dbReference type="EMBL" id="KAF4583184.1"/>
    </source>
</evidence>
<reference evidence="2 3" key="1">
    <citation type="journal article" date="2020" name="G3 (Bethesda)">
        <title>Genetic Underpinnings of Host Manipulation by Ophiocordyceps as Revealed by Comparative Transcriptomics.</title>
        <authorList>
            <person name="Will I."/>
            <person name="Das B."/>
            <person name="Trinh T."/>
            <person name="Brachmann A."/>
            <person name="Ohm R.A."/>
            <person name="de Bekker C."/>
        </authorList>
    </citation>
    <scope>NUCLEOTIDE SEQUENCE [LARGE SCALE GENOMIC DNA]</scope>
    <source>
        <strain evidence="2 3">EC05</strain>
    </source>
</reference>
<evidence type="ECO:0000313" key="3">
    <source>
        <dbReference type="Proteomes" id="UP000562929"/>
    </source>
</evidence>
<organism evidence="2 3">
    <name type="scientific">Ophiocordyceps camponoti-floridani</name>
    <dbReference type="NCBI Taxonomy" id="2030778"/>
    <lineage>
        <taxon>Eukaryota</taxon>
        <taxon>Fungi</taxon>
        <taxon>Dikarya</taxon>
        <taxon>Ascomycota</taxon>
        <taxon>Pezizomycotina</taxon>
        <taxon>Sordariomycetes</taxon>
        <taxon>Hypocreomycetidae</taxon>
        <taxon>Hypocreales</taxon>
        <taxon>Ophiocordycipitaceae</taxon>
        <taxon>Ophiocordyceps</taxon>
    </lineage>
</organism>
<keyword evidence="3" id="KW-1185">Reference proteome</keyword>
<gene>
    <name evidence="2" type="ORF">GQ602_006328</name>
</gene>
<accession>A0A8H4Q325</accession>
<sequence length="111" mass="12058">MQIQTARHAGLWLARPWQLTKAGEARVFGKKQAPVGSSGEPTASEKTDRHTCMSCTSPEPLLSGASGGQEVVDALLRFSSKVAVDQFDGRTEAVRRQLRRLATTSPHKMPV</sequence>
<comment type="caution">
    <text evidence="2">The sequence shown here is derived from an EMBL/GenBank/DDBJ whole genome shotgun (WGS) entry which is preliminary data.</text>
</comment>
<dbReference type="Proteomes" id="UP000562929">
    <property type="component" value="Unassembled WGS sequence"/>
</dbReference>